<dbReference type="PANTHER" id="PTHR47481:SF9">
    <property type="entry name" value="RETROTRANSPOSON GAG DOMAIN-CONTAINING PROTEIN"/>
    <property type="match status" value="1"/>
</dbReference>
<sequence>MQTIKWIADDLAFIGYPLNEDELIVYVFNGLEPDFKEINAAVRARDSPISFEELHDKLLDHETFLKRGESKKVNTPITAQFT</sequence>
<keyword evidence="2" id="KW-1185">Reference proteome</keyword>
<dbReference type="eggNOG" id="ENOG502SFYN">
    <property type="taxonomic scope" value="Eukaryota"/>
</dbReference>
<evidence type="ECO:0000313" key="1">
    <source>
        <dbReference type="EMBL" id="EXC29362.1"/>
    </source>
</evidence>
<dbReference type="Proteomes" id="UP000030645">
    <property type="component" value="Unassembled WGS sequence"/>
</dbReference>
<proteinExistence type="predicted"/>
<name>W9S6S4_9ROSA</name>
<dbReference type="EMBL" id="KE346191">
    <property type="protein sequence ID" value="EXC29362.1"/>
    <property type="molecule type" value="Genomic_DNA"/>
</dbReference>
<organism evidence="1 2">
    <name type="scientific">Morus notabilis</name>
    <dbReference type="NCBI Taxonomy" id="981085"/>
    <lineage>
        <taxon>Eukaryota</taxon>
        <taxon>Viridiplantae</taxon>
        <taxon>Streptophyta</taxon>
        <taxon>Embryophyta</taxon>
        <taxon>Tracheophyta</taxon>
        <taxon>Spermatophyta</taxon>
        <taxon>Magnoliopsida</taxon>
        <taxon>eudicotyledons</taxon>
        <taxon>Gunneridae</taxon>
        <taxon>Pentapetalae</taxon>
        <taxon>rosids</taxon>
        <taxon>fabids</taxon>
        <taxon>Rosales</taxon>
        <taxon>Moraceae</taxon>
        <taxon>Moreae</taxon>
        <taxon>Morus</taxon>
    </lineage>
</organism>
<dbReference type="AlphaFoldDB" id="W9S6S4"/>
<gene>
    <name evidence="1" type="ORF">L484_021670</name>
</gene>
<dbReference type="PANTHER" id="PTHR47481">
    <property type="match status" value="1"/>
</dbReference>
<reference evidence="2" key="1">
    <citation type="submission" date="2013-01" db="EMBL/GenBank/DDBJ databases">
        <title>Draft Genome Sequence of a Mulberry Tree, Morus notabilis C.K. Schneid.</title>
        <authorList>
            <person name="He N."/>
            <person name="Zhao S."/>
        </authorList>
    </citation>
    <scope>NUCLEOTIDE SEQUENCE</scope>
</reference>
<evidence type="ECO:0008006" key="3">
    <source>
        <dbReference type="Google" id="ProtNLM"/>
    </source>
</evidence>
<protein>
    <recommendedName>
        <fullName evidence="3">Retrovirus-related Pol polyprotein from transposon TNT 1-94</fullName>
    </recommendedName>
</protein>
<accession>W9S6S4</accession>
<evidence type="ECO:0000313" key="2">
    <source>
        <dbReference type="Proteomes" id="UP000030645"/>
    </source>
</evidence>